<feature type="domain" description="Zn(2)-C6 fungal-type" evidence="4">
    <location>
        <begin position="48"/>
        <end position="80"/>
    </location>
</feature>
<evidence type="ECO:0000313" key="6">
    <source>
        <dbReference type="Proteomes" id="UP000018144"/>
    </source>
</evidence>
<dbReference type="Proteomes" id="UP000018144">
    <property type="component" value="Unassembled WGS sequence"/>
</dbReference>
<dbReference type="PROSITE" id="PS00463">
    <property type="entry name" value="ZN2_CY6_FUNGAL_1"/>
    <property type="match status" value="1"/>
</dbReference>
<sequence>MASTESTAQTATPSPVAGQKRSNPATSGANASNQGPGFRAVKRRASKACQCCRARKVRCNVVEHGAPCTNCRLDEVECIVTESKRRKKNWGMKLDAANGNSTHSLDGTDHSHHDRIHSASPSAMSMDGQSDKEGHVPHLIYQTQNLRRASFASSHGSIPSLSNSLSTASSATSTFPQKATSGQPTFELPAFIKQTPSRIPAEDLEYLWRKGALTLPDEPLRSILLKAHFDFVHPYMPLLDRRQFLETVNCEDGSKGKVGLLLFQAVMFSGSAFVPMEHLRAAGYTSRKAARKAFFIKTRLLYDFDHEQDRMLLVQALLLMSYWYETPDDQKDTWHWMGVAISLSHTIGLHRNPENSNMDLTRQKLWKRIWWSCYMRDRLVALGMRRPTRIKTEDCDVPMLTIEDFDIDIGFDESEAFFWSAERRAKEEKDVERQKQLAVLCIEKAKLCVCISHVLTAQYSVLNTNHGSLTADGSTRTTMMLLPKKLEPGCEEVTKCDEELEKWNNGLPSEAIYGTPCATGADPVLILHKALLHLIYNTTVSALHRPQVLPSTPSCPPVKKSELQEVSRRKVRQAASEITRLADDLIEFDLVRYLPTTGVTVILPAVIIHLLDIKSSNPVTREMSLEGFALCMQVLQRLRQTYSAADYATHFLEAAIKKAGIPIENLRKHANRRRARYHQQHLQQLPAAQEPVQSFSCDFNRIGGAISIPATAPPSNAALTPPPDMESLDVAANATTNVLDESDLQLKLESFLQAPPSPHHDKELMAMAKQESFFGVDSGVPDFSMPDADDQSHLDAFLGGQGDCDPFLGHEGMPGMFSMQQGNNGMSKEFGLGSMWTENGLEDMSKILDGVDLSFDDVIQVLETEIN</sequence>
<dbReference type="GO" id="GO:0008270">
    <property type="term" value="F:zinc ion binding"/>
    <property type="evidence" value="ECO:0007669"/>
    <property type="project" value="InterPro"/>
</dbReference>
<dbReference type="SMART" id="SM00066">
    <property type="entry name" value="GAL4"/>
    <property type="match status" value="1"/>
</dbReference>
<dbReference type="CDD" id="cd12148">
    <property type="entry name" value="fungal_TF_MHR"/>
    <property type="match status" value="1"/>
</dbReference>
<dbReference type="InterPro" id="IPR007219">
    <property type="entry name" value="XnlR_reg_dom"/>
</dbReference>
<dbReference type="OrthoDB" id="4451586at2759"/>
<dbReference type="EMBL" id="HF935761">
    <property type="protein sequence ID" value="CCX13029.1"/>
    <property type="molecule type" value="Genomic_DNA"/>
</dbReference>
<dbReference type="InterPro" id="IPR052761">
    <property type="entry name" value="Fungal_Detox/Toxin_TFs"/>
</dbReference>
<evidence type="ECO:0000313" key="5">
    <source>
        <dbReference type="EMBL" id="CCX13029.1"/>
    </source>
</evidence>
<feature type="compositionally biased region" description="Polar residues" evidence="3">
    <location>
        <begin position="20"/>
        <end position="35"/>
    </location>
</feature>
<dbReference type="Pfam" id="PF00172">
    <property type="entry name" value="Zn_clus"/>
    <property type="match status" value="1"/>
</dbReference>
<dbReference type="Pfam" id="PF04082">
    <property type="entry name" value="Fungal_trans"/>
    <property type="match status" value="1"/>
</dbReference>
<feature type="region of interest" description="Disordered" evidence="3">
    <location>
        <begin position="1"/>
        <end position="39"/>
    </location>
</feature>
<dbReference type="InterPro" id="IPR001138">
    <property type="entry name" value="Zn2Cys6_DnaBD"/>
</dbReference>
<gene>
    <name evidence="5" type="ORF">PCON_12622</name>
</gene>
<dbReference type="InterPro" id="IPR036864">
    <property type="entry name" value="Zn2-C6_fun-type_DNA-bd_sf"/>
</dbReference>
<dbReference type="AlphaFoldDB" id="U4L6I4"/>
<proteinExistence type="predicted"/>
<evidence type="ECO:0000256" key="3">
    <source>
        <dbReference type="SAM" id="MobiDB-lite"/>
    </source>
</evidence>
<dbReference type="GO" id="GO:0006351">
    <property type="term" value="P:DNA-templated transcription"/>
    <property type="evidence" value="ECO:0007669"/>
    <property type="project" value="InterPro"/>
</dbReference>
<dbReference type="SMART" id="SM00906">
    <property type="entry name" value="Fungal_trans"/>
    <property type="match status" value="1"/>
</dbReference>
<dbReference type="PROSITE" id="PS50048">
    <property type="entry name" value="ZN2_CY6_FUNGAL_2"/>
    <property type="match status" value="1"/>
</dbReference>
<evidence type="ECO:0000256" key="2">
    <source>
        <dbReference type="ARBA" id="ARBA00023242"/>
    </source>
</evidence>
<evidence type="ECO:0000256" key="1">
    <source>
        <dbReference type="ARBA" id="ARBA00022723"/>
    </source>
</evidence>
<keyword evidence="1" id="KW-0479">Metal-binding</keyword>
<dbReference type="GO" id="GO:0000981">
    <property type="term" value="F:DNA-binding transcription factor activity, RNA polymerase II-specific"/>
    <property type="evidence" value="ECO:0007669"/>
    <property type="project" value="InterPro"/>
</dbReference>
<dbReference type="SUPFAM" id="SSF57701">
    <property type="entry name" value="Zn2/Cys6 DNA-binding domain"/>
    <property type="match status" value="1"/>
</dbReference>
<dbReference type="OMA" id="WDNVECI"/>
<feature type="compositionally biased region" description="Polar residues" evidence="3">
    <location>
        <begin position="1"/>
        <end position="13"/>
    </location>
</feature>
<protein>
    <submittedName>
        <fullName evidence="5">Similar to Cutinase transcription factor 1 beta acc. no. P52959</fullName>
    </submittedName>
</protein>
<keyword evidence="6" id="KW-1185">Reference proteome</keyword>
<organism evidence="5 6">
    <name type="scientific">Pyronema omphalodes (strain CBS 100304)</name>
    <name type="common">Pyronema confluens</name>
    <dbReference type="NCBI Taxonomy" id="1076935"/>
    <lineage>
        <taxon>Eukaryota</taxon>
        <taxon>Fungi</taxon>
        <taxon>Dikarya</taxon>
        <taxon>Ascomycota</taxon>
        <taxon>Pezizomycotina</taxon>
        <taxon>Pezizomycetes</taxon>
        <taxon>Pezizales</taxon>
        <taxon>Pyronemataceae</taxon>
        <taxon>Pyronema</taxon>
    </lineage>
</organism>
<dbReference type="CDD" id="cd00067">
    <property type="entry name" value="GAL4"/>
    <property type="match status" value="1"/>
</dbReference>
<dbReference type="STRING" id="1076935.U4L6I4"/>
<keyword evidence="2" id="KW-0539">Nucleus</keyword>
<evidence type="ECO:0000259" key="4">
    <source>
        <dbReference type="PROSITE" id="PS50048"/>
    </source>
</evidence>
<dbReference type="eggNOG" id="ENOG502RHAD">
    <property type="taxonomic scope" value="Eukaryota"/>
</dbReference>
<dbReference type="Gene3D" id="4.10.240.10">
    <property type="entry name" value="Zn(2)-C6 fungal-type DNA-binding domain"/>
    <property type="match status" value="1"/>
</dbReference>
<dbReference type="PANTHER" id="PTHR47425">
    <property type="entry name" value="FARB-RELATED"/>
    <property type="match status" value="1"/>
</dbReference>
<dbReference type="GO" id="GO:0003677">
    <property type="term" value="F:DNA binding"/>
    <property type="evidence" value="ECO:0007669"/>
    <property type="project" value="InterPro"/>
</dbReference>
<accession>U4L6I4</accession>
<feature type="region of interest" description="Disordered" evidence="3">
    <location>
        <begin position="92"/>
        <end position="132"/>
    </location>
</feature>
<name>U4L6I4_PYROM</name>
<dbReference type="PANTHER" id="PTHR47425:SF2">
    <property type="entry name" value="FARB-RELATED"/>
    <property type="match status" value="1"/>
</dbReference>
<reference evidence="5 6" key="1">
    <citation type="journal article" date="2013" name="PLoS Genet.">
        <title>The genome and development-dependent transcriptomes of Pyronema confluens: a window into fungal evolution.</title>
        <authorList>
            <person name="Traeger S."/>
            <person name="Altegoer F."/>
            <person name="Freitag M."/>
            <person name="Gabaldon T."/>
            <person name="Kempken F."/>
            <person name="Kumar A."/>
            <person name="Marcet-Houben M."/>
            <person name="Poggeler S."/>
            <person name="Stajich J.E."/>
            <person name="Nowrousian M."/>
        </authorList>
    </citation>
    <scope>NUCLEOTIDE SEQUENCE [LARGE SCALE GENOMIC DNA]</scope>
    <source>
        <strain evidence="6">CBS 100304</strain>
        <tissue evidence="5">Vegetative mycelium</tissue>
    </source>
</reference>